<dbReference type="GO" id="GO:0006223">
    <property type="term" value="P:uracil salvage"/>
    <property type="evidence" value="ECO:0007669"/>
    <property type="project" value="InterPro"/>
</dbReference>
<evidence type="ECO:0000256" key="9">
    <source>
        <dbReference type="ARBA" id="ARBA00023134"/>
    </source>
</evidence>
<organism evidence="17 18">
    <name type="scientific">Aerolutibacter ruishenii</name>
    <dbReference type="NCBI Taxonomy" id="686800"/>
    <lineage>
        <taxon>Bacteria</taxon>
        <taxon>Pseudomonadati</taxon>
        <taxon>Pseudomonadota</taxon>
        <taxon>Gammaproteobacteria</taxon>
        <taxon>Lysobacterales</taxon>
        <taxon>Lysobacteraceae</taxon>
        <taxon>Aerolutibacter</taxon>
    </lineage>
</organism>
<accession>A0A562LSP7</accession>
<keyword evidence="5 15" id="KW-0328">Glycosyltransferase</keyword>
<protein>
    <recommendedName>
        <fullName evidence="13 15">Uracil phosphoribosyltransferase</fullName>
        <ecNumber evidence="3 15">2.4.2.9</ecNumber>
    </recommendedName>
    <alternativeName>
        <fullName evidence="10 15">UMP pyrophosphorylase</fullName>
    </alternativeName>
    <alternativeName>
        <fullName evidence="14 15">UPRTase</fullName>
    </alternativeName>
</protein>
<keyword evidence="7 15" id="KW-0547">Nucleotide-binding</keyword>
<dbReference type="Gene3D" id="3.40.50.2020">
    <property type="match status" value="1"/>
</dbReference>
<comment type="function">
    <text evidence="12 15">Catalyzes the conversion of uracil and 5-phospho-alpha-D-ribose 1-diphosphate (PRPP) to UMP and diphosphate.</text>
</comment>
<keyword evidence="18" id="KW-1185">Reference proteome</keyword>
<feature type="binding site" evidence="15">
    <location>
        <begin position="129"/>
        <end position="137"/>
    </location>
    <ligand>
        <name>5-phospho-alpha-D-ribose 1-diphosphate</name>
        <dbReference type="ChEBI" id="CHEBI:58017"/>
    </ligand>
</feature>
<evidence type="ECO:0000256" key="1">
    <source>
        <dbReference type="ARBA" id="ARBA00005180"/>
    </source>
</evidence>
<evidence type="ECO:0000256" key="15">
    <source>
        <dbReference type="HAMAP-Rule" id="MF_01218"/>
    </source>
</evidence>
<evidence type="ECO:0000256" key="2">
    <source>
        <dbReference type="ARBA" id="ARBA00009516"/>
    </source>
</evidence>
<evidence type="ECO:0000256" key="12">
    <source>
        <dbReference type="ARBA" id="ARBA00056901"/>
    </source>
</evidence>
<dbReference type="NCBIfam" id="NF001097">
    <property type="entry name" value="PRK00129.1"/>
    <property type="match status" value="1"/>
</dbReference>
<dbReference type="RefSeq" id="WP_144814577.1">
    <property type="nucleotide sequence ID" value="NZ_VLKP01000006.1"/>
</dbReference>
<dbReference type="InterPro" id="IPR029057">
    <property type="entry name" value="PRTase-like"/>
</dbReference>
<keyword evidence="9 15" id="KW-0342">GTP-binding</keyword>
<evidence type="ECO:0000256" key="13">
    <source>
        <dbReference type="ARBA" id="ARBA00072146"/>
    </source>
</evidence>
<comment type="catalytic activity">
    <reaction evidence="11 15">
        <text>UMP + diphosphate = 5-phospho-alpha-D-ribose 1-diphosphate + uracil</text>
        <dbReference type="Rhea" id="RHEA:13017"/>
        <dbReference type="ChEBI" id="CHEBI:17568"/>
        <dbReference type="ChEBI" id="CHEBI:33019"/>
        <dbReference type="ChEBI" id="CHEBI:57865"/>
        <dbReference type="ChEBI" id="CHEBI:58017"/>
        <dbReference type="EC" id="2.4.2.9"/>
    </reaction>
</comment>
<evidence type="ECO:0000259" key="16">
    <source>
        <dbReference type="Pfam" id="PF14681"/>
    </source>
</evidence>
<comment type="pathway">
    <text evidence="1 15">Pyrimidine metabolism; UMP biosynthesis via salvage pathway; UMP from uracil: step 1/1.</text>
</comment>
<evidence type="ECO:0000256" key="11">
    <source>
        <dbReference type="ARBA" id="ARBA00052919"/>
    </source>
</evidence>
<name>A0A562LSP7_9GAMM</name>
<comment type="caution">
    <text evidence="17">The sequence shown here is derived from an EMBL/GenBank/DDBJ whole genome shotgun (WGS) entry which is preliminary data.</text>
</comment>
<proteinExistence type="inferred from homology"/>
<dbReference type="Proteomes" id="UP000316471">
    <property type="component" value="Unassembled WGS sequence"/>
</dbReference>
<dbReference type="EMBL" id="VLKP01000006">
    <property type="protein sequence ID" value="TWI10661.1"/>
    <property type="molecule type" value="Genomic_DNA"/>
</dbReference>
<evidence type="ECO:0000256" key="14">
    <source>
        <dbReference type="ARBA" id="ARBA00079807"/>
    </source>
</evidence>
<feature type="binding site" evidence="15">
    <location>
        <begin position="197"/>
        <end position="199"/>
    </location>
    <ligand>
        <name>uracil</name>
        <dbReference type="ChEBI" id="CHEBI:17568"/>
    </ligand>
</feature>
<comment type="cofactor">
    <cofactor evidence="15">
        <name>Mg(2+)</name>
        <dbReference type="ChEBI" id="CHEBI:18420"/>
    </cofactor>
    <text evidence="15">Binds 1 Mg(2+) ion per subunit. The magnesium is bound as Mg-PRPP.</text>
</comment>
<feature type="binding site" evidence="15">
    <location>
        <position position="77"/>
    </location>
    <ligand>
        <name>5-phospho-alpha-D-ribose 1-diphosphate</name>
        <dbReference type="ChEBI" id="CHEBI:58017"/>
    </ligand>
</feature>
<dbReference type="EC" id="2.4.2.9" evidence="3 15"/>
<keyword evidence="4 15" id="KW-0021">Allosteric enzyme</keyword>
<dbReference type="GO" id="GO:0004845">
    <property type="term" value="F:uracil phosphoribosyltransferase activity"/>
    <property type="evidence" value="ECO:0007669"/>
    <property type="project" value="UniProtKB-UniRule"/>
</dbReference>
<dbReference type="InterPro" id="IPR000836">
    <property type="entry name" value="PRTase_dom"/>
</dbReference>
<feature type="binding site" evidence="15">
    <location>
        <position position="102"/>
    </location>
    <ligand>
        <name>5-phospho-alpha-D-ribose 1-diphosphate</name>
        <dbReference type="ChEBI" id="CHEBI:58017"/>
    </ligand>
</feature>
<reference evidence="17 18" key="1">
    <citation type="journal article" date="2015" name="Stand. Genomic Sci.">
        <title>Genomic Encyclopedia of Bacterial and Archaeal Type Strains, Phase III: the genomes of soil and plant-associated and newly described type strains.</title>
        <authorList>
            <person name="Whitman W.B."/>
            <person name="Woyke T."/>
            <person name="Klenk H.P."/>
            <person name="Zhou Y."/>
            <person name="Lilburn T.G."/>
            <person name="Beck B.J."/>
            <person name="De Vos P."/>
            <person name="Vandamme P."/>
            <person name="Eisen J.A."/>
            <person name="Garrity G."/>
            <person name="Hugenholtz P."/>
            <person name="Kyrpides N.C."/>
        </authorList>
    </citation>
    <scope>NUCLEOTIDE SEQUENCE [LARGE SCALE GENOMIC DNA]</scope>
    <source>
        <strain evidence="17 18">CGMCC 1.10136</strain>
    </source>
</reference>
<dbReference type="NCBIfam" id="TIGR01091">
    <property type="entry name" value="upp"/>
    <property type="match status" value="1"/>
</dbReference>
<evidence type="ECO:0000256" key="8">
    <source>
        <dbReference type="ARBA" id="ARBA00022842"/>
    </source>
</evidence>
<feature type="domain" description="Phosphoribosyltransferase" evidence="16">
    <location>
        <begin position="6"/>
        <end position="206"/>
    </location>
</feature>
<dbReference type="UniPathway" id="UPA00574">
    <property type="reaction ID" value="UER00636"/>
</dbReference>
<keyword evidence="8 15" id="KW-0460">Magnesium</keyword>
<dbReference type="InterPro" id="IPR050054">
    <property type="entry name" value="UPRTase/APRTase"/>
</dbReference>
<dbReference type="HAMAP" id="MF_01218_B">
    <property type="entry name" value="Upp_B"/>
    <property type="match status" value="1"/>
</dbReference>
<evidence type="ECO:0000256" key="10">
    <source>
        <dbReference type="ARBA" id="ARBA00031082"/>
    </source>
</evidence>
<dbReference type="GO" id="GO:0044206">
    <property type="term" value="P:UMP salvage"/>
    <property type="evidence" value="ECO:0007669"/>
    <property type="project" value="UniProtKB-UniRule"/>
</dbReference>
<evidence type="ECO:0000256" key="4">
    <source>
        <dbReference type="ARBA" id="ARBA00022533"/>
    </source>
</evidence>
<dbReference type="InterPro" id="IPR005765">
    <property type="entry name" value="UPRT"/>
</dbReference>
<evidence type="ECO:0000256" key="5">
    <source>
        <dbReference type="ARBA" id="ARBA00022676"/>
    </source>
</evidence>
<dbReference type="AlphaFoldDB" id="A0A562LSP7"/>
<feature type="binding site" evidence="15">
    <location>
        <position position="198"/>
    </location>
    <ligand>
        <name>5-phospho-alpha-D-ribose 1-diphosphate</name>
        <dbReference type="ChEBI" id="CHEBI:58017"/>
    </ligand>
</feature>
<dbReference type="GO" id="GO:0000287">
    <property type="term" value="F:magnesium ion binding"/>
    <property type="evidence" value="ECO:0007669"/>
    <property type="project" value="UniProtKB-UniRule"/>
</dbReference>
<evidence type="ECO:0000256" key="6">
    <source>
        <dbReference type="ARBA" id="ARBA00022679"/>
    </source>
</evidence>
<evidence type="ECO:0000256" key="7">
    <source>
        <dbReference type="ARBA" id="ARBA00022741"/>
    </source>
</evidence>
<comment type="activity regulation">
    <text evidence="15">Allosterically activated by GTP.</text>
</comment>
<sequence length="209" mass="22782">MRVVEVQHPLVQHKMGLMRRKDISNKEFRELVAEVGTLVAFEATRDLETEETVIEGWAGPTRVRRLAGKVTLVPILRAGLGMLQGVLAALPTARIGVVGLKRNEETLRPDRYYLNLPARMAERVAIIVDPMLATGGSTIAAIDQLKAQGCLRIKGVFLVAAPEGLRAVEAAHPDFEVYTAAIDERLNDVGYILPGLGDAGDKLFGTDLF</sequence>
<feature type="binding site" evidence="15">
    <location>
        <position position="192"/>
    </location>
    <ligand>
        <name>uracil</name>
        <dbReference type="ChEBI" id="CHEBI:17568"/>
    </ligand>
</feature>
<evidence type="ECO:0000313" key="18">
    <source>
        <dbReference type="Proteomes" id="UP000316471"/>
    </source>
</evidence>
<dbReference type="PANTHER" id="PTHR32315">
    <property type="entry name" value="ADENINE PHOSPHORIBOSYLTRANSFERASE"/>
    <property type="match status" value="1"/>
</dbReference>
<evidence type="ECO:0000256" key="3">
    <source>
        <dbReference type="ARBA" id="ARBA00011894"/>
    </source>
</evidence>
<dbReference type="OrthoDB" id="9781675at2"/>
<dbReference type="GO" id="GO:0005525">
    <property type="term" value="F:GTP binding"/>
    <property type="evidence" value="ECO:0007669"/>
    <property type="project" value="UniProtKB-KW"/>
</dbReference>
<dbReference type="CDD" id="cd06223">
    <property type="entry name" value="PRTases_typeI"/>
    <property type="match status" value="1"/>
</dbReference>
<dbReference type="InterPro" id="IPR034332">
    <property type="entry name" value="Upp_B"/>
</dbReference>
<dbReference type="SUPFAM" id="SSF53271">
    <property type="entry name" value="PRTase-like"/>
    <property type="match status" value="1"/>
</dbReference>
<dbReference type="Pfam" id="PF14681">
    <property type="entry name" value="UPRTase"/>
    <property type="match status" value="1"/>
</dbReference>
<keyword evidence="6 15" id="KW-0808">Transferase</keyword>
<gene>
    <name evidence="15" type="primary">upp</name>
    <name evidence="17" type="ORF">IP93_01751</name>
</gene>
<dbReference type="GO" id="GO:0005737">
    <property type="term" value="C:cytoplasm"/>
    <property type="evidence" value="ECO:0007669"/>
    <property type="project" value="UniProtKB-ARBA"/>
</dbReference>
<dbReference type="FunFam" id="3.40.50.2020:FF:000003">
    <property type="entry name" value="Uracil phosphoribosyltransferase"/>
    <property type="match status" value="1"/>
</dbReference>
<evidence type="ECO:0000313" key="17">
    <source>
        <dbReference type="EMBL" id="TWI10661.1"/>
    </source>
</evidence>
<comment type="similarity">
    <text evidence="2 15">Belongs to the UPRTase family.</text>
</comment>
<dbReference type="PANTHER" id="PTHR32315:SF4">
    <property type="entry name" value="URACIL PHOSPHORIBOSYLTRANSFERASE, CHLOROPLASTIC"/>
    <property type="match status" value="1"/>
</dbReference>